<name>A0AAN6GG69_9BASI</name>
<evidence type="ECO:0000313" key="5">
    <source>
        <dbReference type="Proteomes" id="UP001176521"/>
    </source>
</evidence>
<comment type="caution">
    <text evidence="4">The sequence shown here is derived from an EMBL/GenBank/DDBJ whole genome shotgun (WGS) entry which is preliminary data.</text>
</comment>
<dbReference type="PROSITE" id="PS00061">
    <property type="entry name" value="ADH_SHORT"/>
    <property type="match status" value="1"/>
</dbReference>
<evidence type="ECO:0000256" key="3">
    <source>
        <dbReference type="ARBA" id="ARBA00023002"/>
    </source>
</evidence>
<dbReference type="Proteomes" id="UP001176521">
    <property type="component" value="Unassembled WGS sequence"/>
</dbReference>
<keyword evidence="3" id="KW-0560">Oxidoreductase</keyword>
<dbReference type="EMBL" id="JAPDMQ010000093">
    <property type="protein sequence ID" value="KAK0535559.1"/>
    <property type="molecule type" value="Genomic_DNA"/>
</dbReference>
<dbReference type="InterPro" id="IPR036291">
    <property type="entry name" value="NAD(P)-bd_dom_sf"/>
</dbReference>
<keyword evidence="2" id="KW-0521">NADP</keyword>
<evidence type="ECO:0000313" key="4">
    <source>
        <dbReference type="EMBL" id="KAK0535559.1"/>
    </source>
</evidence>
<dbReference type="SUPFAM" id="SSF51735">
    <property type="entry name" value="NAD(P)-binding Rossmann-fold domains"/>
    <property type="match status" value="1"/>
</dbReference>
<dbReference type="Pfam" id="PF00106">
    <property type="entry name" value="adh_short"/>
    <property type="match status" value="1"/>
</dbReference>
<organism evidence="4 5">
    <name type="scientific">Tilletia horrida</name>
    <dbReference type="NCBI Taxonomy" id="155126"/>
    <lineage>
        <taxon>Eukaryota</taxon>
        <taxon>Fungi</taxon>
        <taxon>Dikarya</taxon>
        <taxon>Basidiomycota</taxon>
        <taxon>Ustilaginomycotina</taxon>
        <taxon>Exobasidiomycetes</taxon>
        <taxon>Tilletiales</taxon>
        <taxon>Tilletiaceae</taxon>
        <taxon>Tilletia</taxon>
    </lineage>
</organism>
<sequence length="363" mass="38483">MADAPKQQPRNPRASAVTLSTELLLAHAQAGGLKGVVVLITGGASGLGKNTALRFAQFGAKVAIVDRSEHGLAAAAKEARAVGGDVFTIRADVTSWDDQLAAFKAAEAHFGSISVVVANAGITDAEMYYDDASADTTVPKRPNLTTIDVNVKGVLYTVRLGLHYLRKGDLSRTRTIITVRTRIMLALDCVVSDALTRFGQMCFVVQLGSISSFMPVPKQVYYSVSKAGVLGLHRAISLDALTNGDAFTGGGLRCILIAPFFVRTPLINELVSAGKLDHVRSFAQADDVSAAILHAAASPKHPVFKAEGREKAQVRHGAAYCIIDTEGSLVIPHESLSNSLLRVHPEFGKKLASTMAQQPASKI</sequence>
<dbReference type="PANTHER" id="PTHR44229">
    <property type="entry name" value="15-HYDROXYPROSTAGLANDIN DEHYDROGENASE [NAD(+)]"/>
    <property type="match status" value="1"/>
</dbReference>
<proteinExistence type="inferred from homology"/>
<protein>
    <submittedName>
        <fullName evidence="4">Uncharacterized protein</fullName>
    </submittedName>
</protein>
<evidence type="ECO:0000256" key="2">
    <source>
        <dbReference type="ARBA" id="ARBA00022857"/>
    </source>
</evidence>
<dbReference type="Gene3D" id="3.40.50.720">
    <property type="entry name" value="NAD(P)-binding Rossmann-like Domain"/>
    <property type="match status" value="1"/>
</dbReference>
<dbReference type="PRINTS" id="PR00081">
    <property type="entry name" value="GDHRDH"/>
</dbReference>
<gene>
    <name evidence="4" type="ORF">OC842_002266</name>
</gene>
<keyword evidence="5" id="KW-1185">Reference proteome</keyword>
<dbReference type="InterPro" id="IPR002347">
    <property type="entry name" value="SDR_fam"/>
</dbReference>
<comment type="similarity">
    <text evidence="1">Belongs to the short-chain dehydrogenases/reductases (SDR) family.</text>
</comment>
<evidence type="ECO:0000256" key="1">
    <source>
        <dbReference type="ARBA" id="ARBA00006484"/>
    </source>
</evidence>
<dbReference type="GO" id="GO:0005737">
    <property type="term" value="C:cytoplasm"/>
    <property type="evidence" value="ECO:0007669"/>
    <property type="project" value="TreeGrafter"/>
</dbReference>
<dbReference type="AlphaFoldDB" id="A0AAN6GG69"/>
<dbReference type="InterPro" id="IPR020904">
    <property type="entry name" value="Sc_DH/Rdtase_CS"/>
</dbReference>
<dbReference type="GO" id="GO:0016616">
    <property type="term" value="F:oxidoreductase activity, acting on the CH-OH group of donors, NAD or NADP as acceptor"/>
    <property type="evidence" value="ECO:0007669"/>
    <property type="project" value="TreeGrafter"/>
</dbReference>
<dbReference type="PANTHER" id="PTHR44229:SF4">
    <property type="entry name" value="15-HYDROXYPROSTAGLANDIN DEHYDROGENASE [NAD(+)]"/>
    <property type="match status" value="1"/>
</dbReference>
<reference evidence="4" key="1">
    <citation type="journal article" date="2023" name="PhytoFront">
        <title>Draft Genome Resources of Seven Strains of Tilletia horrida, Causal Agent of Kernel Smut of Rice.</title>
        <authorList>
            <person name="Khanal S."/>
            <person name="Antony Babu S."/>
            <person name="Zhou X.G."/>
        </authorList>
    </citation>
    <scope>NUCLEOTIDE SEQUENCE</scope>
    <source>
        <strain evidence="4">TX3</strain>
    </source>
</reference>
<accession>A0AAN6GG69</accession>